<evidence type="ECO:0000256" key="1">
    <source>
        <dbReference type="SAM" id="MobiDB-lite"/>
    </source>
</evidence>
<feature type="region of interest" description="Disordered" evidence="1">
    <location>
        <begin position="198"/>
        <end position="219"/>
    </location>
</feature>
<dbReference type="PATRIC" id="fig|889378.3.peg.1830"/>
<feature type="compositionally biased region" description="Basic and acidic residues" evidence="1">
    <location>
        <begin position="135"/>
        <end position="144"/>
    </location>
</feature>
<dbReference type="STRING" id="889378.Spiaf_1840"/>
<feature type="compositionally biased region" description="Basic and acidic residues" evidence="1">
    <location>
        <begin position="210"/>
        <end position="219"/>
    </location>
</feature>
<protein>
    <submittedName>
        <fullName evidence="2">Uncharacterized protein</fullName>
    </submittedName>
</protein>
<dbReference type="KEGG" id="sfc:Spiaf_1840"/>
<feature type="region of interest" description="Disordered" evidence="1">
    <location>
        <begin position="126"/>
        <end position="158"/>
    </location>
</feature>
<evidence type="ECO:0000313" key="3">
    <source>
        <dbReference type="Proteomes" id="UP000007383"/>
    </source>
</evidence>
<reference evidence="3" key="1">
    <citation type="journal article" date="2013" name="Stand. Genomic Sci.">
        <title>Complete genome sequence of the halophilic bacterium Spirochaeta africana type strain (Z-7692(T)) from the alkaline Lake Magadi in the East African Rift.</title>
        <authorList>
            <person name="Liolos K."/>
            <person name="Abt B."/>
            <person name="Scheuner C."/>
            <person name="Teshima H."/>
            <person name="Held B."/>
            <person name="Lapidus A."/>
            <person name="Nolan M."/>
            <person name="Lucas S."/>
            <person name="Deshpande S."/>
            <person name="Cheng J.F."/>
            <person name="Tapia R."/>
            <person name="Goodwin L.A."/>
            <person name="Pitluck S."/>
            <person name="Pagani I."/>
            <person name="Ivanova N."/>
            <person name="Mavromatis K."/>
            <person name="Mikhailova N."/>
            <person name="Huntemann M."/>
            <person name="Pati A."/>
            <person name="Chen A."/>
            <person name="Palaniappan K."/>
            <person name="Land M."/>
            <person name="Rohde M."/>
            <person name="Tindall B.J."/>
            <person name="Detter J.C."/>
            <person name="Goker M."/>
            <person name="Bristow J."/>
            <person name="Eisen J.A."/>
            <person name="Markowitz V."/>
            <person name="Hugenholtz P."/>
            <person name="Woyke T."/>
            <person name="Klenk H.P."/>
            <person name="Kyrpides N.C."/>
        </authorList>
    </citation>
    <scope>NUCLEOTIDE SEQUENCE</scope>
    <source>
        <strain evidence="3">ATCC 700263 / DSM 8902 / Z-7692</strain>
    </source>
</reference>
<dbReference type="AlphaFoldDB" id="H9UK54"/>
<accession>H9UK54</accession>
<organism evidence="2 3">
    <name type="scientific">Spirochaeta africana (strain ATCC 700263 / DSM 8902 / Z-7692)</name>
    <dbReference type="NCBI Taxonomy" id="889378"/>
    <lineage>
        <taxon>Bacteria</taxon>
        <taxon>Pseudomonadati</taxon>
        <taxon>Spirochaetota</taxon>
        <taxon>Spirochaetia</taxon>
        <taxon>Spirochaetales</taxon>
        <taxon>Spirochaetaceae</taxon>
        <taxon>Spirochaeta</taxon>
    </lineage>
</organism>
<feature type="compositionally biased region" description="Polar residues" evidence="1">
    <location>
        <begin position="74"/>
        <end position="84"/>
    </location>
</feature>
<gene>
    <name evidence="2" type="ordered locus">Spiaf_1840</name>
</gene>
<feature type="region of interest" description="Disordered" evidence="1">
    <location>
        <begin position="64"/>
        <end position="85"/>
    </location>
</feature>
<dbReference type="RefSeq" id="WP_014455880.1">
    <property type="nucleotide sequence ID" value="NC_017098.1"/>
</dbReference>
<sequence length="219" mass="23626">MNSPRLSYLKMAIPELVGLLLLASVLILHPGLQRAAPGAIGNTDATANNSGTAISKPQVDRKIFGDAEDAPPGTIQSPVQSPARDQQWLEVDTAAAFFAEADPTPAATDRLALDRTRFPIDSSMLCAAPHPAPHHPLDTSHTDSGDDTPEQDTSTTEQQEIGRVKLVGGPVLLIFRGSDDRIRVLQLEPGREHDSEYLLATATRSPHLSSRPDRAWHEP</sequence>
<dbReference type="EMBL" id="CP003282">
    <property type="protein sequence ID" value="AFG37897.1"/>
    <property type="molecule type" value="Genomic_DNA"/>
</dbReference>
<dbReference type="HOGENOM" id="CLU_1260795_0_0_12"/>
<name>H9UK54_SPIAZ</name>
<proteinExistence type="predicted"/>
<dbReference type="Proteomes" id="UP000007383">
    <property type="component" value="Chromosome"/>
</dbReference>
<evidence type="ECO:0000313" key="2">
    <source>
        <dbReference type="EMBL" id="AFG37897.1"/>
    </source>
</evidence>
<keyword evidence="3" id="KW-1185">Reference proteome</keyword>